<dbReference type="PANTHER" id="PTHR30462:SF0">
    <property type="entry name" value="INTERMEMBRANE TRANSPORT PROTEIN YEBT"/>
    <property type="match status" value="1"/>
</dbReference>
<dbReference type="GO" id="GO:0005886">
    <property type="term" value="C:plasma membrane"/>
    <property type="evidence" value="ECO:0007669"/>
    <property type="project" value="UniProtKB-SubCell"/>
</dbReference>
<dbReference type="Pfam" id="PF02470">
    <property type="entry name" value="MlaD"/>
    <property type="match status" value="3"/>
</dbReference>
<evidence type="ECO:0000313" key="10">
    <source>
        <dbReference type="Proteomes" id="UP000182932"/>
    </source>
</evidence>
<feature type="domain" description="Mce/MlaD" evidence="8">
    <location>
        <begin position="301"/>
        <end position="392"/>
    </location>
</feature>
<keyword evidence="2" id="KW-1003">Cell membrane</keyword>
<keyword evidence="6 7" id="KW-0472">Membrane</keyword>
<evidence type="ECO:0000256" key="2">
    <source>
        <dbReference type="ARBA" id="ARBA00022475"/>
    </source>
</evidence>
<gene>
    <name evidence="9" type="ORF">SAMN04487940_1013</name>
</gene>
<dbReference type="Proteomes" id="UP000182932">
    <property type="component" value="Unassembled WGS sequence"/>
</dbReference>
<reference evidence="9 10" key="1">
    <citation type="submission" date="2016-10" db="EMBL/GenBank/DDBJ databases">
        <authorList>
            <person name="Varghese N."/>
            <person name="Submissions S."/>
        </authorList>
    </citation>
    <scope>NUCLEOTIDE SEQUENCE [LARGE SCALE GENOMIC DNA]</scope>
    <source>
        <strain evidence="9 10">FF3</strain>
    </source>
</reference>
<comment type="subcellular location">
    <subcellularLocation>
        <location evidence="1">Cell inner membrane</location>
    </subcellularLocation>
</comment>
<evidence type="ECO:0000256" key="5">
    <source>
        <dbReference type="ARBA" id="ARBA00022989"/>
    </source>
</evidence>
<dbReference type="EMBL" id="FNYY01000001">
    <property type="protein sequence ID" value="SEI49453.1"/>
    <property type="molecule type" value="Genomic_DNA"/>
</dbReference>
<dbReference type="PANTHER" id="PTHR30462">
    <property type="entry name" value="INTERMEMBRANE TRANSPORT PROTEIN PQIB-RELATED"/>
    <property type="match status" value="1"/>
</dbReference>
<keyword evidence="10" id="KW-1185">Reference proteome</keyword>
<dbReference type="RefSeq" id="WP_048529547.1">
    <property type="nucleotide sequence ID" value="NZ_CATLQZ010000009.1"/>
</dbReference>
<dbReference type="GeneID" id="80816284"/>
<organism evidence="9 10">
    <name type="scientific">Marinovum algicola</name>
    <dbReference type="NCBI Taxonomy" id="42444"/>
    <lineage>
        <taxon>Bacteria</taxon>
        <taxon>Pseudomonadati</taxon>
        <taxon>Pseudomonadota</taxon>
        <taxon>Alphaproteobacteria</taxon>
        <taxon>Rhodobacterales</taxon>
        <taxon>Roseobacteraceae</taxon>
        <taxon>Marinovum</taxon>
    </lineage>
</organism>
<comment type="caution">
    <text evidence="9">The sequence shown here is derived from an EMBL/GenBank/DDBJ whole genome shotgun (WGS) entry which is preliminary data.</text>
</comment>
<name>A0A975W5S8_9RHOB</name>
<dbReference type="Gene3D" id="1.20.120.810">
    <property type="entry name" value="Vinculin, Vh2 four-helix bundle"/>
    <property type="match status" value="1"/>
</dbReference>
<sequence>MTEPKAADPVVRRARGPRFSVVWLVPILALAVSLGIAYQTYAERGVLIEIAFDSASGIAAEKTELRYRDVTVGLVEDVRFSDDLGEVIAAVRIDRNLAPYLDENAEFWVVRPEISAQGITGLNTVLSGVYIVGQWDSTAGAARTRFDGLENAPINNPDEDGTRVRLSARDSNSIIAGAPILYKGIPVGTVEAPDLAEGGEQVIITGFVRAPYDEIITSDTRFWNISGVSVSLDTSGVSLNFSSLASLVQGGISFDTFVPGGDAVADGTEFPLYADESAARSSLLNDPTAERLRALAVFDGTVGGLAEGATVRFRGVPVGEVDNVAMVAGERDGRKVVRMRAMLAIIPSRLGLSNEDGVEEALDLLSVYVEEGLRVRLATASLLSSDLVVDLIELPIDEEGEAEIVMTEMGIPQLPTIEAEVSDLNATAEGVFQRINNLPIEEVLASVQGLIDNASALVASDDIRAVAPGINATLADLRALQPEVTSTLEEFRTITPELTDTLDEATATLEEVRLIVAGLRESGATENVNNVFASAANAADAVEAAAGELPKLTARLTTLATRTEKVIESYGDNSRLINGALSTLRDVSEAADALRSLARTIQRNPNSLIIGR</sequence>
<dbReference type="InterPro" id="IPR051800">
    <property type="entry name" value="PqiA-PqiB_transport"/>
</dbReference>
<proteinExistence type="predicted"/>
<feature type="domain" description="Mce/MlaD" evidence="8">
    <location>
        <begin position="45"/>
        <end position="123"/>
    </location>
</feature>
<keyword evidence="3" id="KW-0997">Cell inner membrane</keyword>
<evidence type="ECO:0000259" key="8">
    <source>
        <dbReference type="Pfam" id="PF02470"/>
    </source>
</evidence>
<keyword evidence="5 7" id="KW-1133">Transmembrane helix</keyword>
<protein>
    <submittedName>
        <fullName evidence="9">Paraquat-inducible protein B</fullName>
    </submittedName>
</protein>
<accession>A0A975W5S8</accession>
<evidence type="ECO:0000256" key="4">
    <source>
        <dbReference type="ARBA" id="ARBA00022692"/>
    </source>
</evidence>
<evidence type="ECO:0000256" key="7">
    <source>
        <dbReference type="SAM" id="Phobius"/>
    </source>
</evidence>
<keyword evidence="4 7" id="KW-0812">Transmembrane</keyword>
<dbReference type="InterPro" id="IPR003399">
    <property type="entry name" value="Mce/MlaD"/>
</dbReference>
<dbReference type="AlphaFoldDB" id="A0A975W5S8"/>
<evidence type="ECO:0000313" key="9">
    <source>
        <dbReference type="EMBL" id="SEI49453.1"/>
    </source>
</evidence>
<evidence type="ECO:0000256" key="6">
    <source>
        <dbReference type="ARBA" id="ARBA00023136"/>
    </source>
</evidence>
<evidence type="ECO:0000256" key="3">
    <source>
        <dbReference type="ARBA" id="ARBA00022519"/>
    </source>
</evidence>
<feature type="transmembrane region" description="Helical" evidence="7">
    <location>
        <begin position="21"/>
        <end position="41"/>
    </location>
</feature>
<feature type="domain" description="Mce/MlaD" evidence="8">
    <location>
        <begin position="161"/>
        <end position="228"/>
    </location>
</feature>
<evidence type="ECO:0000256" key="1">
    <source>
        <dbReference type="ARBA" id="ARBA00004533"/>
    </source>
</evidence>